<keyword evidence="2" id="KW-1185">Reference proteome</keyword>
<reference evidence="1 2" key="1">
    <citation type="journal article" date="2023" name="G3 (Bethesda)">
        <title>A chromosome-length genome assembly and annotation of blackberry (Rubus argutus, cv. 'Hillquist').</title>
        <authorList>
            <person name="Bruna T."/>
            <person name="Aryal R."/>
            <person name="Dudchenko O."/>
            <person name="Sargent D.J."/>
            <person name="Mead D."/>
            <person name="Buti M."/>
            <person name="Cavallini A."/>
            <person name="Hytonen T."/>
            <person name="Andres J."/>
            <person name="Pham M."/>
            <person name="Weisz D."/>
            <person name="Mascagni F."/>
            <person name="Usai G."/>
            <person name="Natali L."/>
            <person name="Bassil N."/>
            <person name="Fernandez G.E."/>
            <person name="Lomsadze A."/>
            <person name="Armour M."/>
            <person name="Olukolu B."/>
            <person name="Poorten T."/>
            <person name="Britton C."/>
            <person name="Davik J."/>
            <person name="Ashrafi H."/>
            <person name="Aiden E.L."/>
            <person name="Borodovsky M."/>
            <person name="Worthington M."/>
        </authorList>
    </citation>
    <scope>NUCLEOTIDE SEQUENCE [LARGE SCALE GENOMIC DNA]</scope>
    <source>
        <strain evidence="1">PI 553951</strain>
    </source>
</reference>
<name>A0AAW1Y9E6_RUBAR</name>
<protein>
    <submittedName>
        <fullName evidence="1">Uncharacterized protein</fullName>
    </submittedName>
</protein>
<dbReference type="EMBL" id="JBEDUW010000002">
    <property type="protein sequence ID" value="KAK9945130.1"/>
    <property type="molecule type" value="Genomic_DNA"/>
</dbReference>
<proteinExistence type="predicted"/>
<sequence length="167" mass="18575">MRRFIDSDSDDEMISFGEKLRLMSELEPKAPIHVVISTPLVIEDEACEICGKKDHRAYQCQFKSFVPVGSCVGPGYLVICNGCGQELAQPVGACPWLCRSPGRATHKSCFICNTFAHHMPSECSLRKDYKPPSLAFLDDHHPSLFALYTGQSQAWPDLGPSFIFSSF</sequence>
<dbReference type="AlphaFoldDB" id="A0AAW1Y9E6"/>
<accession>A0AAW1Y9E6</accession>
<evidence type="ECO:0000313" key="2">
    <source>
        <dbReference type="Proteomes" id="UP001457282"/>
    </source>
</evidence>
<organism evidence="1 2">
    <name type="scientific">Rubus argutus</name>
    <name type="common">Southern blackberry</name>
    <dbReference type="NCBI Taxonomy" id="59490"/>
    <lineage>
        <taxon>Eukaryota</taxon>
        <taxon>Viridiplantae</taxon>
        <taxon>Streptophyta</taxon>
        <taxon>Embryophyta</taxon>
        <taxon>Tracheophyta</taxon>
        <taxon>Spermatophyta</taxon>
        <taxon>Magnoliopsida</taxon>
        <taxon>eudicotyledons</taxon>
        <taxon>Gunneridae</taxon>
        <taxon>Pentapetalae</taxon>
        <taxon>rosids</taxon>
        <taxon>fabids</taxon>
        <taxon>Rosales</taxon>
        <taxon>Rosaceae</taxon>
        <taxon>Rosoideae</taxon>
        <taxon>Rosoideae incertae sedis</taxon>
        <taxon>Rubus</taxon>
    </lineage>
</organism>
<evidence type="ECO:0000313" key="1">
    <source>
        <dbReference type="EMBL" id="KAK9945130.1"/>
    </source>
</evidence>
<comment type="caution">
    <text evidence="1">The sequence shown here is derived from an EMBL/GenBank/DDBJ whole genome shotgun (WGS) entry which is preliminary data.</text>
</comment>
<dbReference type="Proteomes" id="UP001457282">
    <property type="component" value="Unassembled WGS sequence"/>
</dbReference>
<gene>
    <name evidence="1" type="ORF">M0R45_010660</name>
</gene>